<dbReference type="PRINTS" id="PR00625">
    <property type="entry name" value="JDOMAIN"/>
</dbReference>
<dbReference type="SUPFAM" id="SSF46565">
    <property type="entry name" value="Chaperone J-domain"/>
    <property type="match status" value="1"/>
</dbReference>
<keyword evidence="5" id="KW-0472">Membrane</keyword>
<feature type="domain" description="J" evidence="6">
    <location>
        <begin position="4"/>
        <end position="64"/>
    </location>
</feature>
<keyword evidence="1" id="KW-0677">Repeat</keyword>
<dbReference type="PANTHER" id="PTHR45188">
    <property type="entry name" value="DNAJ PROTEIN P58IPK HOMOLOG"/>
    <property type="match status" value="1"/>
</dbReference>
<keyword evidence="5" id="KW-1133">Transmembrane helix</keyword>
<name>A0A1F7SKY2_9BACT</name>
<dbReference type="Pfam" id="PF00226">
    <property type="entry name" value="DnaJ"/>
    <property type="match status" value="1"/>
</dbReference>
<dbReference type="SMART" id="SM00271">
    <property type="entry name" value="DnaJ"/>
    <property type="match status" value="1"/>
</dbReference>
<dbReference type="InterPro" id="IPR001623">
    <property type="entry name" value="DnaJ_domain"/>
</dbReference>
<dbReference type="EMBL" id="MGDI01000012">
    <property type="protein sequence ID" value="OGL54425.1"/>
    <property type="molecule type" value="Genomic_DNA"/>
</dbReference>
<dbReference type="Gene3D" id="1.10.287.110">
    <property type="entry name" value="DnaJ domain"/>
    <property type="match status" value="1"/>
</dbReference>
<reference evidence="7 8" key="1">
    <citation type="journal article" date="2016" name="Nat. Commun.">
        <title>Thousands of microbial genomes shed light on interconnected biogeochemical processes in an aquifer system.</title>
        <authorList>
            <person name="Anantharaman K."/>
            <person name="Brown C.T."/>
            <person name="Hug L.A."/>
            <person name="Sharon I."/>
            <person name="Castelle C.J."/>
            <person name="Probst A.J."/>
            <person name="Thomas B.C."/>
            <person name="Singh A."/>
            <person name="Wilkins M.J."/>
            <person name="Karaoz U."/>
            <person name="Brodie E.L."/>
            <person name="Williams K.H."/>
            <person name="Hubbard S.S."/>
            <person name="Banfield J.F."/>
        </authorList>
    </citation>
    <scope>NUCLEOTIDE SEQUENCE [LARGE SCALE GENOMIC DNA]</scope>
</reference>
<dbReference type="CDD" id="cd06257">
    <property type="entry name" value="DnaJ"/>
    <property type="match status" value="1"/>
</dbReference>
<dbReference type="AlphaFoldDB" id="A0A1F7SKY2"/>
<keyword evidence="5" id="KW-0812">Transmembrane</keyword>
<comment type="caution">
    <text evidence="7">The sequence shown here is derived from an EMBL/GenBank/DDBJ whole genome shotgun (WGS) entry which is preliminary data.</text>
</comment>
<dbReference type="InterPro" id="IPR036869">
    <property type="entry name" value="J_dom_sf"/>
</dbReference>
<proteinExistence type="predicted"/>
<sequence>MSYELYSLLGISPDSSVEEIKALYRSLAKEHYSKRYQSDKERLIDEERFKKITSAYHIILSDKTHGEIQGSAVPSGKKEKETLENRDGETVDHGEGRTTALEYFEKGKDFFDNGEYKNAVMQFKNAIRFYPEDGRFYDYLGLTYARQKLFKMAVTAFEKALSIDINSPLFQRDFGLVLEESGDLIKAKVHFTEALRLAPEDKISSLHLEEVTKKWRIVTKQKVSVFLYIATSLVLVSFLAFIYYSSV</sequence>
<dbReference type="InterPro" id="IPR011990">
    <property type="entry name" value="TPR-like_helical_dom_sf"/>
</dbReference>
<gene>
    <name evidence="7" type="ORF">A3G31_12365</name>
</gene>
<feature type="compositionally biased region" description="Basic and acidic residues" evidence="4">
    <location>
        <begin position="76"/>
        <end position="93"/>
    </location>
</feature>
<dbReference type="Proteomes" id="UP000178082">
    <property type="component" value="Unassembled WGS sequence"/>
</dbReference>
<evidence type="ECO:0000313" key="7">
    <source>
        <dbReference type="EMBL" id="OGL54425.1"/>
    </source>
</evidence>
<dbReference type="PANTHER" id="PTHR45188:SF2">
    <property type="entry name" value="DNAJ HOMOLOG SUBFAMILY C MEMBER 7"/>
    <property type="match status" value="1"/>
</dbReference>
<evidence type="ECO:0000259" key="6">
    <source>
        <dbReference type="PROSITE" id="PS50076"/>
    </source>
</evidence>
<dbReference type="Pfam" id="PF13181">
    <property type="entry name" value="TPR_8"/>
    <property type="match status" value="1"/>
</dbReference>
<accession>A0A1F7SKY2</accession>
<dbReference type="PROSITE" id="PS50005">
    <property type="entry name" value="TPR"/>
    <property type="match status" value="3"/>
</dbReference>
<evidence type="ECO:0000256" key="5">
    <source>
        <dbReference type="SAM" id="Phobius"/>
    </source>
</evidence>
<evidence type="ECO:0000256" key="1">
    <source>
        <dbReference type="ARBA" id="ARBA00022737"/>
    </source>
</evidence>
<evidence type="ECO:0000313" key="8">
    <source>
        <dbReference type="Proteomes" id="UP000178082"/>
    </source>
</evidence>
<evidence type="ECO:0000256" key="2">
    <source>
        <dbReference type="ARBA" id="ARBA00022803"/>
    </source>
</evidence>
<protein>
    <recommendedName>
        <fullName evidence="6">J domain-containing protein</fullName>
    </recommendedName>
</protein>
<dbReference type="InterPro" id="IPR019734">
    <property type="entry name" value="TPR_rpt"/>
</dbReference>
<feature type="repeat" description="TPR" evidence="3">
    <location>
        <begin position="134"/>
        <end position="167"/>
    </location>
</feature>
<dbReference type="SUPFAM" id="SSF48452">
    <property type="entry name" value="TPR-like"/>
    <property type="match status" value="1"/>
</dbReference>
<dbReference type="SMART" id="SM00028">
    <property type="entry name" value="TPR"/>
    <property type="match status" value="3"/>
</dbReference>
<keyword evidence="2 3" id="KW-0802">TPR repeat</keyword>
<feature type="transmembrane region" description="Helical" evidence="5">
    <location>
        <begin position="223"/>
        <end position="244"/>
    </location>
</feature>
<dbReference type="PROSITE" id="PS50076">
    <property type="entry name" value="DNAJ_2"/>
    <property type="match status" value="1"/>
</dbReference>
<dbReference type="Gene3D" id="1.25.40.10">
    <property type="entry name" value="Tetratricopeptide repeat domain"/>
    <property type="match status" value="1"/>
</dbReference>
<organism evidence="7 8">
    <name type="scientific">Candidatus Schekmanbacteria bacterium RIFCSPLOWO2_12_FULL_38_15</name>
    <dbReference type="NCBI Taxonomy" id="1817883"/>
    <lineage>
        <taxon>Bacteria</taxon>
        <taxon>Candidatus Schekmaniibacteriota</taxon>
    </lineage>
</organism>
<feature type="repeat" description="TPR" evidence="3">
    <location>
        <begin position="168"/>
        <end position="201"/>
    </location>
</feature>
<evidence type="ECO:0000256" key="3">
    <source>
        <dbReference type="PROSITE-ProRule" id="PRU00339"/>
    </source>
</evidence>
<feature type="region of interest" description="Disordered" evidence="4">
    <location>
        <begin position="67"/>
        <end position="93"/>
    </location>
</feature>
<feature type="repeat" description="TPR" evidence="3">
    <location>
        <begin position="100"/>
        <end position="133"/>
    </location>
</feature>
<dbReference type="STRING" id="1817883.A3G31_12365"/>
<evidence type="ECO:0000256" key="4">
    <source>
        <dbReference type="SAM" id="MobiDB-lite"/>
    </source>
</evidence>